<name>X1HF57_9ZZZZ</name>
<accession>X1HF57</accession>
<feature type="domain" description="PBP" evidence="2">
    <location>
        <begin position="23"/>
        <end position="258"/>
    </location>
</feature>
<dbReference type="Pfam" id="PF12849">
    <property type="entry name" value="PBP_like_2"/>
    <property type="match status" value="1"/>
</dbReference>
<feature type="non-terminal residue" evidence="3">
    <location>
        <position position="1"/>
    </location>
</feature>
<evidence type="ECO:0000313" key="3">
    <source>
        <dbReference type="EMBL" id="GAH68027.1"/>
    </source>
</evidence>
<dbReference type="SUPFAM" id="SSF53850">
    <property type="entry name" value="Periplasmic binding protein-like II"/>
    <property type="match status" value="1"/>
</dbReference>
<dbReference type="AlphaFoldDB" id="X1HF57"/>
<protein>
    <recommendedName>
        <fullName evidence="2">PBP domain-containing protein</fullName>
    </recommendedName>
</protein>
<evidence type="ECO:0000259" key="2">
    <source>
        <dbReference type="Pfam" id="PF12849"/>
    </source>
</evidence>
<evidence type="ECO:0000256" key="1">
    <source>
        <dbReference type="SAM" id="MobiDB-lite"/>
    </source>
</evidence>
<feature type="compositionally biased region" description="Low complexity" evidence="1">
    <location>
        <begin position="151"/>
        <end position="164"/>
    </location>
</feature>
<feature type="region of interest" description="Disordered" evidence="1">
    <location>
        <begin position="151"/>
        <end position="170"/>
    </location>
</feature>
<reference evidence="3" key="1">
    <citation type="journal article" date="2014" name="Front. Microbiol.">
        <title>High frequency of phylogenetically diverse reductive dehalogenase-homologous genes in deep subseafloor sedimentary metagenomes.</title>
        <authorList>
            <person name="Kawai M."/>
            <person name="Futagami T."/>
            <person name="Toyoda A."/>
            <person name="Takaki Y."/>
            <person name="Nishi S."/>
            <person name="Hori S."/>
            <person name="Arai W."/>
            <person name="Tsubouchi T."/>
            <person name="Morono Y."/>
            <person name="Uchiyama I."/>
            <person name="Ito T."/>
            <person name="Fujiyama A."/>
            <person name="Inagaki F."/>
            <person name="Takami H."/>
        </authorList>
    </citation>
    <scope>NUCLEOTIDE SEQUENCE</scope>
    <source>
        <strain evidence="3">Expedition CK06-06</strain>
    </source>
</reference>
<dbReference type="EMBL" id="BARU01030856">
    <property type="protein sequence ID" value="GAH68027.1"/>
    <property type="molecule type" value="Genomic_DNA"/>
</dbReference>
<dbReference type="Gene3D" id="3.40.190.10">
    <property type="entry name" value="Periplasmic binding protein-like II"/>
    <property type="match status" value="2"/>
</dbReference>
<feature type="non-terminal residue" evidence="3">
    <location>
        <position position="264"/>
    </location>
</feature>
<comment type="caution">
    <text evidence="3">The sequence shown here is derived from an EMBL/GenBank/DDBJ whole genome shotgun (WGS) entry which is preliminary data.</text>
</comment>
<proteinExistence type="predicted"/>
<dbReference type="InterPro" id="IPR024370">
    <property type="entry name" value="PBP_domain"/>
</dbReference>
<sequence length="264" mass="28804">TSPVSGAGGRISVGLAGFHYELKAAAEAYAQRRPEVQVSFVEDSFYARRDFLAGRVDVLGCYAGFSYHVNTPTLQEYLKAHGRPPKEVTVAYWPFMVAVHPANPMKAITVAQIRQLFFNPEARWPDLGRSTDGRIRLYVYDSRLIAQALAASESEPASPPSSKSLSREDELLSSRAVRAHRARTAMGTDKAVFQAMADDEDGIMVWRHNKELAASGLKILPIVRKPGEPGALPTDTAAVASGRYPLRLPLRVAMHPAAPGHVQA</sequence>
<gene>
    <name evidence="3" type="ORF">S03H2_48883</name>
</gene>
<organism evidence="3">
    <name type="scientific">marine sediment metagenome</name>
    <dbReference type="NCBI Taxonomy" id="412755"/>
    <lineage>
        <taxon>unclassified sequences</taxon>
        <taxon>metagenomes</taxon>
        <taxon>ecological metagenomes</taxon>
    </lineage>
</organism>